<accession>A0A2M9FZQ1</accession>
<dbReference type="PANTHER" id="PTHR35369:SF2">
    <property type="entry name" value="BLR3025 PROTEIN"/>
    <property type="match status" value="1"/>
</dbReference>
<evidence type="ECO:0008006" key="4">
    <source>
        <dbReference type="Google" id="ProtNLM"/>
    </source>
</evidence>
<keyword evidence="1" id="KW-0227">DNA damage</keyword>
<comment type="caution">
    <text evidence="2">The sequence shown here is derived from an EMBL/GenBank/DDBJ whole genome shotgun (WGS) entry which is preliminary data.</text>
</comment>
<gene>
    <name evidence="2" type="ORF">CVT23_14900</name>
</gene>
<proteinExistence type="predicted"/>
<sequence length="455" mass="49449">MTLADARAVAPSLRTAPADPAADAEALAVLARWAGRYSPWTALDGSDGLILESTGCDHLFGGETAMLDDMAKRFGGAGITVRLALADTPGAAWALARFGDRPADGGAGIIAPPGGTMVRLAALPVAALRLDAETVEGLRRLGLHRIGELYRLPRESLGRRFGTEVMRRLDRALGRAGEPISPLLPSPEFRVRADFGEPIGAAGDIARTAGRLIARMAEWLAKERRGARRLDLAAYLAGGGVSVLTVGCARAMRDAGHWERLFAEKLAELDPGFGIDAMILAAPRTEPLAAAEPRLDRRAAPVDGLGRLADRLANRLGAGSVAMLRPGDSHLPERAERRVAPGVRIRAEGWPRTPPRPARLLTEPEPVEAVAGLPDLPPRRFRWRRVTHRVVAAEGPERIAPEWWRDMRSPGREPAATRDYYRVDCADGRRFWLYREGLYDAPVARPPRWFLHGLF</sequence>
<dbReference type="GO" id="GO:0006281">
    <property type="term" value="P:DNA repair"/>
    <property type="evidence" value="ECO:0007669"/>
    <property type="project" value="TreeGrafter"/>
</dbReference>
<dbReference type="AlphaFoldDB" id="A0A2M9FZQ1"/>
<reference evidence="2 3" key="1">
    <citation type="submission" date="2017-11" db="EMBL/GenBank/DDBJ databases">
        <title>Draft genome sequence of Rhizobiales bacterium SY3-13.</title>
        <authorList>
            <person name="Sun C."/>
        </authorList>
    </citation>
    <scope>NUCLEOTIDE SEQUENCE [LARGE SCALE GENOMIC DNA]</scope>
    <source>
        <strain evidence="2 3">SY3-13</strain>
    </source>
</reference>
<dbReference type="SUPFAM" id="SSF56672">
    <property type="entry name" value="DNA/RNA polymerases"/>
    <property type="match status" value="1"/>
</dbReference>
<dbReference type="PANTHER" id="PTHR35369">
    <property type="entry name" value="BLR3025 PROTEIN-RELATED"/>
    <property type="match status" value="1"/>
</dbReference>
<evidence type="ECO:0000313" key="2">
    <source>
        <dbReference type="EMBL" id="PJK28933.1"/>
    </source>
</evidence>
<dbReference type="EMBL" id="PHIG01000038">
    <property type="protein sequence ID" value="PJK28933.1"/>
    <property type="molecule type" value="Genomic_DNA"/>
</dbReference>
<dbReference type="Proteomes" id="UP000229498">
    <property type="component" value="Unassembled WGS sequence"/>
</dbReference>
<organism evidence="2 3">
    <name type="scientific">Minwuia thermotolerans</name>
    <dbReference type="NCBI Taxonomy" id="2056226"/>
    <lineage>
        <taxon>Bacteria</taxon>
        <taxon>Pseudomonadati</taxon>
        <taxon>Pseudomonadota</taxon>
        <taxon>Alphaproteobacteria</taxon>
        <taxon>Minwuiales</taxon>
        <taxon>Minwuiaceae</taxon>
        <taxon>Minwuia</taxon>
    </lineage>
</organism>
<evidence type="ECO:0000313" key="3">
    <source>
        <dbReference type="Proteomes" id="UP000229498"/>
    </source>
</evidence>
<name>A0A2M9FZQ1_9PROT</name>
<dbReference type="InterPro" id="IPR043502">
    <property type="entry name" value="DNA/RNA_pol_sf"/>
</dbReference>
<protein>
    <recommendedName>
        <fullName evidence="4">Protein ImuB</fullName>
    </recommendedName>
</protein>
<keyword evidence="3" id="KW-1185">Reference proteome</keyword>
<dbReference type="InterPro" id="IPR050356">
    <property type="entry name" value="SulA_CellDiv_inhibitor"/>
</dbReference>
<evidence type="ECO:0000256" key="1">
    <source>
        <dbReference type="ARBA" id="ARBA00022763"/>
    </source>
</evidence>
<dbReference type="CDD" id="cd03468">
    <property type="entry name" value="PolY_like"/>
    <property type="match status" value="1"/>
</dbReference>